<dbReference type="AlphaFoldDB" id="A0A022Y0T6"/>
<evidence type="ECO:0000313" key="2">
    <source>
        <dbReference type="EMBL" id="EZF76394.1"/>
    </source>
</evidence>
<name>A0A022Y0T6_TRISD</name>
<evidence type="ECO:0000313" key="3">
    <source>
        <dbReference type="Proteomes" id="UP000023623"/>
    </source>
</evidence>
<dbReference type="EMBL" id="KK208776">
    <property type="protein sequence ID" value="EZF76394.1"/>
    <property type="molecule type" value="Genomic_DNA"/>
</dbReference>
<feature type="region of interest" description="Disordered" evidence="1">
    <location>
        <begin position="22"/>
        <end position="71"/>
    </location>
</feature>
<proteinExistence type="predicted"/>
<protein>
    <submittedName>
        <fullName evidence="2">Uncharacterized protein</fullName>
    </submittedName>
</protein>
<dbReference type="HOGENOM" id="CLU_2741872_0_0_1"/>
<evidence type="ECO:0000256" key="1">
    <source>
        <dbReference type="SAM" id="MobiDB-lite"/>
    </source>
</evidence>
<sequence length="71" mass="7895">MLQAMDRTCYKSQGETKILQRTHPIASPATQPKREESECASDGSFVQNRSAVDCEGKTNGPNQRRRTQVAV</sequence>
<gene>
    <name evidence="2" type="ORF">H105_02280</name>
</gene>
<keyword evidence="3" id="KW-1185">Reference proteome</keyword>
<accession>A0A022Y0T6</accession>
<organism evidence="2 3">
    <name type="scientific">Trichophyton soudanense CBS 452.61</name>
    <dbReference type="NCBI Taxonomy" id="1215331"/>
    <lineage>
        <taxon>Eukaryota</taxon>
        <taxon>Fungi</taxon>
        <taxon>Dikarya</taxon>
        <taxon>Ascomycota</taxon>
        <taxon>Pezizomycotina</taxon>
        <taxon>Eurotiomycetes</taxon>
        <taxon>Eurotiomycetidae</taxon>
        <taxon>Onygenales</taxon>
        <taxon>Arthrodermataceae</taxon>
        <taxon>Trichophyton</taxon>
    </lineage>
</organism>
<dbReference type="Proteomes" id="UP000023623">
    <property type="component" value="Unassembled WGS sequence"/>
</dbReference>
<reference evidence="2 3" key="1">
    <citation type="submission" date="2014-02" db="EMBL/GenBank/DDBJ databases">
        <title>The Genome Sequence of Trichophyton rubrum (morphotype soudanense) CBS 452.61.</title>
        <authorList>
            <consortium name="The Broad Institute Genomics Platform"/>
            <person name="Cuomo C.A."/>
            <person name="White T.C."/>
            <person name="Graser Y."/>
            <person name="Martinez-Rossi N."/>
            <person name="Heitman J."/>
            <person name="Young S.K."/>
            <person name="Zeng Q."/>
            <person name="Gargeya S."/>
            <person name="Abouelleil A."/>
            <person name="Alvarado L."/>
            <person name="Chapman S.B."/>
            <person name="Gainer-Dewar J."/>
            <person name="Goldberg J."/>
            <person name="Griggs A."/>
            <person name="Gujja S."/>
            <person name="Hansen M."/>
            <person name="Howarth C."/>
            <person name="Imamovic A."/>
            <person name="Larimer J."/>
            <person name="Martinez D."/>
            <person name="Murphy C."/>
            <person name="Pearson M.D."/>
            <person name="Persinoti G."/>
            <person name="Poon T."/>
            <person name="Priest M."/>
            <person name="Roberts A.D."/>
            <person name="Saif S."/>
            <person name="Shea T.D."/>
            <person name="Sykes S.N."/>
            <person name="Wortman J."/>
            <person name="Nusbaum C."/>
            <person name="Birren B."/>
        </authorList>
    </citation>
    <scope>NUCLEOTIDE SEQUENCE [LARGE SCALE GENOMIC DNA]</scope>
    <source>
        <strain evidence="2 3">CBS 452.61</strain>
    </source>
</reference>